<dbReference type="RefSeq" id="WP_218232362.1">
    <property type="nucleotide sequence ID" value="NZ_BAABBB010000004.1"/>
</dbReference>
<sequence length="183" mass="21040">MARRVTPEHYFARAMQLLADDGYPALKQATLCKALGVTTGSFYNHFGNWQGFTDQLLNQWREERTLQIAEAAAQATDPVDALERLRDMACTLPYRSEAAIRAWSLTDPLVARIQAQVDRERLDTVQRAMDAMFTDPAVAEMWARSAIYLLIGFEQFETHPHNTRRLTWALNKMLEQIQAERDH</sequence>
<evidence type="ECO:0000256" key="3">
    <source>
        <dbReference type="ARBA" id="ARBA00023163"/>
    </source>
</evidence>
<dbReference type="PANTHER" id="PTHR47506">
    <property type="entry name" value="TRANSCRIPTIONAL REGULATORY PROTEIN"/>
    <property type="match status" value="1"/>
</dbReference>
<dbReference type="PROSITE" id="PS50977">
    <property type="entry name" value="HTH_TETR_2"/>
    <property type="match status" value="1"/>
</dbReference>
<evidence type="ECO:0000313" key="7">
    <source>
        <dbReference type="Proteomes" id="UP001500301"/>
    </source>
</evidence>
<evidence type="ECO:0000259" key="5">
    <source>
        <dbReference type="PROSITE" id="PS50977"/>
    </source>
</evidence>
<keyword evidence="1" id="KW-0805">Transcription regulation</keyword>
<dbReference type="InterPro" id="IPR001647">
    <property type="entry name" value="HTH_TetR"/>
</dbReference>
<protein>
    <submittedName>
        <fullName evidence="6">TetR/AcrR family transcriptional regulator</fullName>
    </submittedName>
</protein>
<dbReference type="PANTHER" id="PTHR47506:SF6">
    <property type="entry name" value="HTH-TYPE TRANSCRIPTIONAL REPRESSOR NEMR"/>
    <property type="match status" value="1"/>
</dbReference>
<evidence type="ECO:0000256" key="1">
    <source>
        <dbReference type="ARBA" id="ARBA00023015"/>
    </source>
</evidence>
<evidence type="ECO:0000313" key="6">
    <source>
        <dbReference type="EMBL" id="GAA3520417.1"/>
    </source>
</evidence>
<dbReference type="EMBL" id="BAABBB010000004">
    <property type="protein sequence ID" value="GAA3520417.1"/>
    <property type="molecule type" value="Genomic_DNA"/>
</dbReference>
<keyword evidence="7" id="KW-1185">Reference proteome</keyword>
<evidence type="ECO:0000256" key="2">
    <source>
        <dbReference type="ARBA" id="ARBA00023125"/>
    </source>
</evidence>
<accession>A0ABP6US63</accession>
<dbReference type="Pfam" id="PF00440">
    <property type="entry name" value="TetR_N"/>
    <property type="match status" value="1"/>
</dbReference>
<reference evidence="7" key="1">
    <citation type="journal article" date="2019" name="Int. J. Syst. Evol. Microbiol.">
        <title>The Global Catalogue of Microorganisms (GCM) 10K type strain sequencing project: providing services to taxonomists for standard genome sequencing and annotation.</title>
        <authorList>
            <consortium name="The Broad Institute Genomics Platform"/>
            <consortium name="The Broad Institute Genome Sequencing Center for Infectious Disease"/>
            <person name="Wu L."/>
            <person name="Ma J."/>
        </authorList>
    </citation>
    <scope>NUCLEOTIDE SEQUENCE [LARGE SCALE GENOMIC DNA]</scope>
    <source>
        <strain evidence="7">JCM 17460</strain>
    </source>
</reference>
<evidence type="ECO:0000256" key="4">
    <source>
        <dbReference type="PROSITE-ProRule" id="PRU00335"/>
    </source>
</evidence>
<proteinExistence type="predicted"/>
<comment type="caution">
    <text evidence="6">The sequence shown here is derived from an EMBL/GenBank/DDBJ whole genome shotgun (WGS) entry which is preliminary data.</text>
</comment>
<organism evidence="6 7">
    <name type="scientific">Nocardioides daeguensis</name>
    <dbReference type="NCBI Taxonomy" id="908359"/>
    <lineage>
        <taxon>Bacteria</taxon>
        <taxon>Bacillati</taxon>
        <taxon>Actinomycetota</taxon>
        <taxon>Actinomycetes</taxon>
        <taxon>Propionibacteriales</taxon>
        <taxon>Nocardioidaceae</taxon>
        <taxon>Nocardioides</taxon>
    </lineage>
</organism>
<name>A0ABP6US63_9ACTN</name>
<gene>
    <name evidence="6" type="ORF">GCM10022263_05380</name>
</gene>
<keyword evidence="3" id="KW-0804">Transcription</keyword>
<dbReference type="Proteomes" id="UP001500301">
    <property type="component" value="Unassembled WGS sequence"/>
</dbReference>
<keyword evidence="2 4" id="KW-0238">DNA-binding</keyword>
<feature type="domain" description="HTH tetR-type" evidence="5">
    <location>
        <begin position="4"/>
        <end position="64"/>
    </location>
</feature>
<feature type="DNA-binding region" description="H-T-H motif" evidence="4">
    <location>
        <begin position="27"/>
        <end position="46"/>
    </location>
</feature>